<gene>
    <name evidence="1" type="ORF">BpHYR1_053717</name>
</gene>
<feature type="non-terminal residue" evidence="1">
    <location>
        <position position="1"/>
    </location>
</feature>
<reference evidence="1 2" key="1">
    <citation type="journal article" date="2018" name="Sci. Rep.">
        <title>Genomic signatures of local adaptation to the degree of environmental predictability in rotifers.</title>
        <authorList>
            <person name="Franch-Gras L."/>
            <person name="Hahn C."/>
            <person name="Garcia-Roger E.M."/>
            <person name="Carmona M.J."/>
            <person name="Serra M."/>
            <person name="Gomez A."/>
        </authorList>
    </citation>
    <scope>NUCLEOTIDE SEQUENCE [LARGE SCALE GENOMIC DNA]</scope>
    <source>
        <strain evidence="1">HYR1</strain>
    </source>
</reference>
<name>A0A3M7PCV3_BRAPC</name>
<evidence type="ECO:0000313" key="1">
    <source>
        <dbReference type="EMBL" id="RMZ96544.1"/>
    </source>
</evidence>
<keyword evidence="2" id="KW-1185">Reference proteome</keyword>
<protein>
    <submittedName>
        <fullName evidence="1">Uncharacterized protein</fullName>
    </submittedName>
</protein>
<proteinExistence type="predicted"/>
<comment type="caution">
    <text evidence="1">The sequence shown here is derived from an EMBL/GenBank/DDBJ whole genome shotgun (WGS) entry which is preliminary data.</text>
</comment>
<organism evidence="1 2">
    <name type="scientific">Brachionus plicatilis</name>
    <name type="common">Marine rotifer</name>
    <name type="synonym">Brachionus muelleri</name>
    <dbReference type="NCBI Taxonomy" id="10195"/>
    <lineage>
        <taxon>Eukaryota</taxon>
        <taxon>Metazoa</taxon>
        <taxon>Spiralia</taxon>
        <taxon>Gnathifera</taxon>
        <taxon>Rotifera</taxon>
        <taxon>Eurotatoria</taxon>
        <taxon>Monogononta</taxon>
        <taxon>Pseudotrocha</taxon>
        <taxon>Ploima</taxon>
        <taxon>Brachionidae</taxon>
        <taxon>Brachionus</taxon>
    </lineage>
</organism>
<evidence type="ECO:0000313" key="2">
    <source>
        <dbReference type="Proteomes" id="UP000276133"/>
    </source>
</evidence>
<dbReference type="Proteomes" id="UP000276133">
    <property type="component" value="Unassembled WGS sequence"/>
</dbReference>
<sequence>FVMDGVDFGPDWEKVNRLQYPILKLLNFVRGLHFNWILKYSFTEITSHCIYCINMKSFAETSMQFRGIKQIKRSYDKLLFKSDWLKI</sequence>
<dbReference type="EMBL" id="REGN01012098">
    <property type="protein sequence ID" value="RMZ96544.1"/>
    <property type="molecule type" value="Genomic_DNA"/>
</dbReference>
<accession>A0A3M7PCV3</accession>
<dbReference type="AlphaFoldDB" id="A0A3M7PCV3"/>